<organism evidence="2 3">
    <name type="scientific">Trifolium medium</name>
    <dbReference type="NCBI Taxonomy" id="97028"/>
    <lineage>
        <taxon>Eukaryota</taxon>
        <taxon>Viridiplantae</taxon>
        <taxon>Streptophyta</taxon>
        <taxon>Embryophyta</taxon>
        <taxon>Tracheophyta</taxon>
        <taxon>Spermatophyta</taxon>
        <taxon>Magnoliopsida</taxon>
        <taxon>eudicotyledons</taxon>
        <taxon>Gunneridae</taxon>
        <taxon>Pentapetalae</taxon>
        <taxon>rosids</taxon>
        <taxon>fabids</taxon>
        <taxon>Fabales</taxon>
        <taxon>Fabaceae</taxon>
        <taxon>Papilionoideae</taxon>
        <taxon>50 kb inversion clade</taxon>
        <taxon>NPAAA clade</taxon>
        <taxon>Hologalegina</taxon>
        <taxon>IRL clade</taxon>
        <taxon>Trifolieae</taxon>
        <taxon>Trifolium</taxon>
    </lineage>
</organism>
<dbReference type="AlphaFoldDB" id="A0A392SQ21"/>
<protein>
    <submittedName>
        <fullName evidence="2">Uncharacterized protein</fullName>
    </submittedName>
</protein>
<proteinExistence type="predicted"/>
<keyword evidence="3" id="KW-1185">Reference proteome</keyword>
<reference evidence="2 3" key="1">
    <citation type="journal article" date="2018" name="Front. Plant Sci.">
        <title>Red Clover (Trifolium pratense) and Zigzag Clover (T. medium) - A Picture of Genomic Similarities and Differences.</title>
        <authorList>
            <person name="Dluhosova J."/>
            <person name="Istvanek J."/>
            <person name="Nedelnik J."/>
            <person name="Repkova J."/>
        </authorList>
    </citation>
    <scope>NUCLEOTIDE SEQUENCE [LARGE SCALE GENOMIC DNA]</scope>
    <source>
        <strain evidence="3">cv. 10/8</strain>
        <tissue evidence="2">Leaf</tissue>
    </source>
</reference>
<evidence type="ECO:0000313" key="2">
    <source>
        <dbReference type="EMBL" id="MCI50973.1"/>
    </source>
</evidence>
<feature type="non-terminal residue" evidence="2">
    <location>
        <position position="1"/>
    </location>
</feature>
<dbReference type="Proteomes" id="UP000265520">
    <property type="component" value="Unassembled WGS sequence"/>
</dbReference>
<dbReference type="EMBL" id="LXQA010424853">
    <property type="protein sequence ID" value="MCI50973.1"/>
    <property type="molecule type" value="Genomic_DNA"/>
</dbReference>
<evidence type="ECO:0000256" key="1">
    <source>
        <dbReference type="SAM" id="MobiDB-lite"/>
    </source>
</evidence>
<feature type="compositionally biased region" description="Basic and acidic residues" evidence="1">
    <location>
        <begin position="18"/>
        <end position="28"/>
    </location>
</feature>
<feature type="compositionally biased region" description="Basic and acidic residues" evidence="1">
    <location>
        <begin position="1"/>
        <end position="11"/>
    </location>
</feature>
<accession>A0A392SQ21</accession>
<name>A0A392SQ21_9FABA</name>
<comment type="caution">
    <text evidence="2">The sequence shown here is derived from an EMBL/GenBank/DDBJ whole genome shotgun (WGS) entry which is preliminary data.</text>
</comment>
<sequence>KAMAREEETTPKETGGMIREDESKECNKELLNSKNMENS</sequence>
<feature type="region of interest" description="Disordered" evidence="1">
    <location>
        <begin position="1"/>
        <end position="39"/>
    </location>
</feature>
<feature type="compositionally biased region" description="Polar residues" evidence="1">
    <location>
        <begin position="30"/>
        <end position="39"/>
    </location>
</feature>
<evidence type="ECO:0000313" key="3">
    <source>
        <dbReference type="Proteomes" id="UP000265520"/>
    </source>
</evidence>